<evidence type="ECO:0000256" key="1">
    <source>
        <dbReference type="SAM" id="MobiDB-lite"/>
    </source>
</evidence>
<feature type="compositionally biased region" description="Low complexity" evidence="1">
    <location>
        <begin position="183"/>
        <end position="202"/>
    </location>
</feature>
<gene>
    <name evidence="3" type="primary">LOC140699918</name>
</gene>
<feature type="region of interest" description="Disordered" evidence="1">
    <location>
        <begin position="1"/>
        <end position="84"/>
    </location>
</feature>
<evidence type="ECO:0000313" key="3">
    <source>
        <dbReference type="RefSeq" id="XP_072828503.1"/>
    </source>
</evidence>
<keyword evidence="2" id="KW-1185">Reference proteome</keyword>
<organism evidence="2 3">
    <name type="scientific">Vicugna pacos</name>
    <name type="common">Alpaca</name>
    <name type="synonym">Lama pacos</name>
    <dbReference type="NCBI Taxonomy" id="30538"/>
    <lineage>
        <taxon>Eukaryota</taxon>
        <taxon>Metazoa</taxon>
        <taxon>Chordata</taxon>
        <taxon>Craniata</taxon>
        <taxon>Vertebrata</taxon>
        <taxon>Euteleostomi</taxon>
        <taxon>Mammalia</taxon>
        <taxon>Eutheria</taxon>
        <taxon>Laurasiatheria</taxon>
        <taxon>Artiodactyla</taxon>
        <taxon>Tylopoda</taxon>
        <taxon>Camelidae</taxon>
        <taxon>Vicugna</taxon>
    </lineage>
</organism>
<feature type="compositionally biased region" description="Low complexity" evidence="1">
    <location>
        <begin position="146"/>
        <end position="156"/>
    </location>
</feature>
<feature type="compositionally biased region" description="Pro residues" evidence="1">
    <location>
        <begin position="68"/>
        <end position="77"/>
    </location>
</feature>
<feature type="compositionally biased region" description="Basic residues" evidence="1">
    <location>
        <begin position="49"/>
        <end position="64"/>
    </location>
</feature>
<dbReference type="Proteomes" id="UP001652581">
    <property type="component" value="Chromosome 11"/>
</dbReference>
<protein>
    <submittedName>
        <fullName evidence="3">Uncharacterized protein</fullName>
    </submittedName>
</protein>
<feature type="region of interest" description="Disordered" evidence="1">
    <location>
        <begin position="183"/>
        <end position="229"/>
    </location>
</feature>
<name>A0ABM5E5S3_VICPA</name>
<dbReference type="GeneID" id="140699918"/>
<feature type="region of interest" description="Disordered" evidence="1">
    <location>
        <begin position="119"/>
        <end position="156"/>
    </location>
</feature>
<reference evidence="3" key="1">
    <citation type="submission" date="2025-08" db="UniProtKB">
        <authorList>
            <consortium name="RefSeq"/>
        </authorList>
    </citation>
    <scope>IDENTIFICATION</scope>
</reference>
<feature type="compositionally biased region" description="Basic and acidic residues" evidence="1">
    <location>
        <begin position="134"/>
        <end position="145"/>
    </location>
</feature>
<sequence length="338" mass="35284">MCRPRQGGREETARFGRCPRVPRARRGAASTSVHPAAATPPLASWPRTARGRHPQGARRVHRWVPARPGLPPLPAPRGRPTRRPLAPFLSVTSYIITRANQNGSDARCRGPAPGRHWMLASQAPGPPTRRRDARLRAGEGPERRLGSSLLGEGAAAAAAGPRQEAASVTNCVSFFEHVSWAPSSQGAGCSRGGAAARAGGSPSREEKVPPGPPLVRAAPGPAAPPAPLRATPARMAGWATCDPRAPGGPLLPADGGCLPLMERKAAQMSICPFGDGQAEASYMSYPWELAVPSPVSSFSACKSVLRAAFKVAIPEVTLPQDAQDPLMTPVASSPSSLV</sequence>
<dbReference type="RefSeq" id="XP_072828503.1">
    <property type="nucleotide sequence ID" value="XM_072972402.1"/>
</dbReference>
<evidence type="ECO:0000313" key="2">
    <source>
        <dbReference type="Proteomes" id="UP001652581"/>
    </source>
</evidence>
<proteinExistence type="predicted"/>
<accession>A0ABM5E5S3</accession>